<dbReference type="HAMAP" id="MF_00179">
    <property type="entry name" value="RibA"/>
    <property type="match status" value="1"/>
</dbReference>
<feature type="domain" description="GTP cyclohydrolase II" evidence="18">
    <location>
        <begin position="207"/>
        <end position="372"/>
    </location>
</feature>
<feature type="binding site" evidence="17">
    <location>
        <position position="353"/>
    </location>
    <ligand>
        <name>GTP</name>
        <dbReference type="ChEBI" id="CHEBI:37565"/>
    </ligand>
</feature>
<dbReference type="InterPro" id="IPR016299">
    <property type="entry name" value="Riboflavin_synth_RibBA"/>
</dbReference>
<evidence type="ECO:0000313" key="19">
    <source>
        <dbReference type="EMBL" id="MFD1371578.1"/>
    </source>
</evidence>
<feature type="binding site" evidence="17">
    <location>
        <position position="273"/>
    </location>
    <ligand>
        <name>GTP</name>
        <dbReference type="ChEBI" id="CHEBI:37565"/>
    </ligand>
</feature>
<dbReference type="Gene3D" id="3.90.870.10">
    <property type="entry name" value="DHBP synthase"/>
    <property type="match status" value="1"/>
</dbReference>
<evidence type="ECO:0000256" key="13">
    <source>
        <dbReference type="ARBA" id="ARBA00023211"/>
    </source>
</evidence>
<feature type="binding site" evidence="17">
    <location>
        <begin position="296"/>
        <end position="298"/>
    </location>
    <ligand>
        <name>GTP</name>
        <dbReference type="ChEBI" id="CHEBI:37565"/>
    </ligand>
</feature>
<sequence length="402" mass="43625">MFETIERAIADIAAGKAVIVVDDESRENEGDLIFAAEHATPELVAFMVRYTSGYICVPLPESEADRLDLPPMFHTNQDARGTAYAVTVDAKHGVSTGISAADRAHTIRLLASAASEPTDFNRPGHVVPLRAKAGGVLRRPGHTEASIDLAVLAGCRPAGVLCEMVNDDGTMQRRPDLEKFAAEHDLALITIEELIAYLRHREGSQVERVVETVLPTEHGVFTAVGYRTAADDGEHVALVFGDLGDGEDVLVRVHSECLTGDVFGSRRCDCGPQLDAALERVAAAGRGVVLYMRGHEGRGIGLLHKLQAYQLQDRGFDTVDANLELGLPADARDYGTGAQILADLGIRSMRLLTNNPAKRAGLEGYGLRVTGREELPVRLHPENVRYLRTKRDRMGHLFAELA</sequence>
<dbReference type="EC" id="3.5.4.25" evidence="17"/>
<comment type="similarity">
    <text evidence="17">In the C-terminal section; belongs to the GTP cyclohydrolase II family.</text>
</comment>
<dbReference type="SUPFAM" id="SSF55821">
    <property type="entry name" value="YrdC/RibB"/>
    <property type="match status" value="1"/>
</dbReference>
<dbReference type="PIRSF" id="PIRSF001259">
    <property type="entry name" value="RibA"/>
    <property type="match status" value="1"/>
</dbReference>
<feature type="binding site" evidence="17">
    <location>
        <position position="142"/>
    </location>
    <ligand>
        <name>Mg(2+)</name>
        <dbReference type="ChEBI" id="CHEBI:18420"/>
        <label>2</label>
    </ligand>
</feature>
<comment type="cofactor">
    <cofactor evidence="17">
        <name>Mg(2+)</name>
        <dbReference type="ChEBI" id="CHEBI:18420"/>
    </cofactor>
    <cofactor evidence="17">
        <name>Mn(2+)</name>
        <dbReference type="ChEBI" id="CHEBI:29035"/>
    </cofactor>
    <text evidence="17">Binds 2 divalent metal cations per subunit. Magnesium or manganese.</text>
</comment>
<evidence type="ECO:0000256" key="15">
    <source>
        <dbReference type="ARBA" id="ARBA00023268"/>
    </source>
</evidence>
<name>A0ABW4ANL8_9ACTN</name>
<keyword evidence="7 17" id="KW-0479">Metal-binding</keyword>
<comment type="pathway">
    <text evidence="3 17">Cofactor biosynthesis; riboflavin biosynthesis; 5-amino-6-(D-ribitylamino)uracil from GTP: step 1/4.</text>
</comment>
<dbReference type="InterPro" id="IPR000422">
    <property type="entry name" value="DHBP_synthase_RibB"/>
</dbReference>
<keyword evidence="6 17" id="KW-0686">Riboflavin biosynthesis</keyword>
<dbReference type="Proteomes" id="UP001597183">
    <property type="component" value="Unassembled WGS sequence"/>
</dbReference>
<dbReference type="SUPFAM" id="SSF142695">
    <property type="entry name" value="RibA-like"/>
    <property type="match status" value="1"/>
</dbReference>
<dbReference type="HAMAP" id="MF_01283">
    <property type="entry name" value="RibBA"/>
    <property type="match status" value="1"/>
</dbReference>
<dbReference type="InterPro" id="IPR017945">
    <property type="entry name" value="DHBP_synth_RibB-like_a/b_dom"/>
</dbReference>
<evidence type="ECO:0000256" key="1">
    <source>
        <dbReference type="ARBA" id="ARBA00000141"/>
    </source>
</evidence>
<feature type="region of interest" description="GTP cyclohydrolase II" evidence="17">
    <location>
        <begin position="202"/>
        <end position="402"/>
    </location>
</feature>
<dbReference type="Pfam" id="PF00926">
    <property type="entry name" value="DHBP_synthase"/>
    <property type="match status" value="1"/>
</dbReference>
<dbReference type="Pfam" id="PF00925">
    <property type="entry name" value="GTP_cyclohydro2"/>
    <property type="match status" value="1"/>
</dbReference>
<comment type="similarity">
    <text evidence="5 17">In the N-terminal section; belongs to the DHBP synthase family.</text>
</comment>
<feature type="binding site" evidence="17">
    <location>
        <position position="270"/>
    </location>
    <ligand>
        <name>Zn(2+)</name>
        <dbReference type="ChEBI" id="CHEBI:29105"/>
        <note>catalytic</note>
    </ligand>
</feature>
<feature type="binding site" evidence="17">
    <location>
        <position position="318"/>
    </location>
    <ligand>
        <name>GTP</name>
        <dbReference type="ChEBI" id="CHEBI:37565"/>
    </ligand>
</feature>
<dbReference type="InterPro" id="IPR032677">
    <property type="entry name" value="GTP_cyclohydro_II"/>
</dbReference>
<evidence type="ECO:0000256" key="11">
    <source>
        <dbReference type="ARBA" id="ARBA00022842"/>
    </source>
</evidence>
<dbReference type="Gene3D" id="3.40.50.10990">
    <property type="entry name" value="GTP cyclohydrolase II"/>
    <property type="match status" value="1"/>
</dbReference>
<keyword evidence="9 17" id="KW-0378">Hydrolase</keyword>
<dbReference type="HAMAP" id="MF_00180">
    <property type="entry name" value="RibB"/>
    <property type="match status" value="1"/>
</dbReference>
<comment type="function">
    <text evidence="17">Catalyzes the conversion of GTP to 2,5-diamino-6-ribosylamino-4(3H)-pyrimidinone 5'-phosphate (DARP), formate and pyrophosphate.</text>
</comment>
<evidence type="ECO:0000256" key="5">
    <source>
        <dbReference type="ARBA" id="ARBA00005520"/>
    </source>
</evidence>
<dbReference type="NCBIfam" id="NF006803">
    <property type="entry name" value="PRK09311.1"/>
    <property type="match status" value="1"/>
</dbReference>
<dbReference type="InterPro" id="IPR000926">
    <property type="entry name" value="RibA"/>
</dbReference>
<keyword evidence="8 17" id="KW-0547">Nucleotide-binding</keyword>
<feature type="site" description="Essential for DHBP synthase activity" evidence="17">
    <location>
        <position position="163"/>
    </location>
</feature>
<dbReference type="PANTHER" id="PTHR21327:SF18">
    <property type="entry name" value="3,4-DIHYDROXY-2-BUTANONE 4-PHOSPHATE SYNTHASE"/>
    <property type="match status" value="1"/>
</dbReference>
<feature type="binding site" evidence="17">
    <location>
        <position position="163"/>
    </location>
    <ligand>
        <name>D-ribulose 5-phosphate</name>
        <dbReference type="ChEBI" id="CHEBI:58121"/>
    </ligand>
</feature>
<feature type="binding site" evidence="17">
    <location>
        <position position="27"/>
    </location>
    <ligand>
        <name>Mg(2+)</name>
        <dbReference type="ChEBI" id="CHEBI:18420"/>
        <label>2</label>
    </ligand>
</feature>
<feature type="binding site" evidence="17">
    <location>
        <position position="257"/>
    </location>
    <ligand>
        <name>Zn(2+)</name>
        <dbReference type="ChEBI" id="CHEBI:29105"/>
        <note>catalytic</note>
    </ligand>
</feature>
<dbReference type="NCBIfam" id="TIGR00505">
    <property type="entry name" value="ribA"/>
    <property type="match status" value="1"/>
</dbReference>
<feature type="binding site" evidence="17">
    <location>
        <begin position="139"/>
        <end position="143"/>
    </location>
    <ligand>
        <name>D-ribulose 5-phosphate</name>
        <dbReference type="ChEBI" id="CHEBI:58121"/>
    </ligand>
</feature>
<dbReference type="NCBIfam" id="NF001591">
    <property type="entry name" value="PRK00393.1"/>
    <property type="match status" value="1"/>
</dbReference>
<evidence type="ECO:0000256" key="12">
    <source>
        <dbReference type="ARBA" id="ARBA00023134"/>
    </source>
</evidence>
<dbReference type="InterPro" id="IPR036144">
    <property type="entry name" value="RibA-like_sf"/>
</dbReference>
<keyword evidence="13 17" id="KW-0464">Manganese</keyword>
<feature type="binding site" evidence="17">
    <location>
        <begin position="252"/>
        <end position="256"/>
    </location>
    <ligand>
        <name>GTP</name>
        <dbReference type="ChEBI" id="CHEBI:37565"/>
    </ligand>
</feature>
<proteinExistence type="inferred from homology"/>
<dbReference type="EMBL" id="JBHTMK010000052">
    <property type="protein sequence ID" value="MFD1371578.1"/>
    <property type="molecule type" value="Genomic_DNA"/>
</dbReference>
<evidence type="ECO:0000256" key="14">
    <source>
        <dbReference type="ARBA" id="ARBA00023239"/>
    </source>
</evidence>
<evidence type="ECO:0000256" key="3">
    <source>
        <dbReference type="ARBA" id="ARBA00004853"/>
    </source>
</evidence>
<comment type="caution">
    <text evidence="19">The sequence shown here is derived from an EMBL/GenBank/DDBJ whole genome shotgun (WGS) entry which is preliminary data.</text>
</comment>
<gene>
    <name evidence="17" type="primary">ribBA</name>
    <name evidence="19" type="ORF">ACFQ5G_40130</name>
</gene>
<keyword evidence="15 17" id="KW-0511">Multifunctional enzyme</keyword>
<feature type="active site" description="Nucleophile; for GTP cyclohydrolase activity" evidence="17">
    <location>
        <position position="332"/>
    </location>
</feature>
<evidence type="ECO:0000256" key="2">
    <source>
        <dbReference type="ARBA" id="ARBA00002284"/>
    </source>
</evidence>
<dbReference type="PANTHER" id="PTHR21327">
    <property type="entry name" value="GTP CYCLOHYDROLASE II-RELATED"/>
    <property type="match status" value="1"/>
</dbReference>
<feature type="binding site" evidence="17">
    <location>
        <position position="268"/>
    </location>
    <ligand>
        <name>Zn(2+)</name>
        <dbReference type="ChEBI" id="CHEBI:29105"/>
        <note>catalytic</note>
    </ligand>
</feature>
<feature type="region of interest" description="DHBP synthase" evidence="17">
    <location>
        <begin position="1"/>
        <end position="201"/>
    </location>
</feature>
<protein>
    <recommendedName>
        <fullName evidence="17">Riboflavin biosynthesis protein RibBA</fullName>
    </recommendedName>
    <domain>
        <recommendedName>
            <fullName evidence="17">3,4-dihydroxy-2-butanone 4-phosphate synthase</fullName>
            <shortName evidence="17">DHBP synthase</shortName>
            <ecNumber evidence="17">4.1.99.12</ecNumber>
        </recommendedName>
    </domain>
    <domain>
        <recommendedName>
            <fullName evidence="17">GTP cyclohydrolase-2</fullName>
            <ecNumber evidence="17">3.5.4.25</ecNumber>
        </recommendedName>
        <alternativeName>
            <fullName evidence="17">GTP cyclohydrolase II</fullName>
        </alternativeName>
    </domain>
</protein>
<reference evidence="20" key="1">
    <citation type="journal article" date="2019" name="Int. J. Syst. Evol. Microbiol.">
        <title>The Global Catalogue of Microorganisms (GCM) 10K type strain sequencing project: providing services to taxonomists for standard genome sequencing and annotation.</title>
        <authorList>
            <consortium name="The Broad Institute Genomics Platform"/>
            <consortium name="The Broad Institute Genome Sequencing Center for Infectious Disease"/>
            <person name="Wu L."/>
            <person name="Ma J."/>
        </authorList>
    </citation>
    <scope>NUCLEOTIDE SEQUENCE [LARGE SCALE GENOMIC DNA]</scope>
    <source>
        <strain evidence="20">CCM 7526</strain>
    </source>
</reference>
<keyword evidence="11 17" id="KW-0460">Magnesium</keyword>
<keyword evidence="20" id="KW-1185">Reference proteome</keyword>
<feature type="active site" description="Proton acceptor; for GTP cyclohydrolase activity" evidence="17">
    <location>
        <position position="330"/>
    </location>
</feature>
<evidence type="ECO:0000256" key="6">
    <source>
        <dbReference type="ARBA" id="ARBA00022619"/>
    </source>
</evidence>
<comment type="pathway">
    <text evidence="4 17">Cofactor biosynthesis; riboflavin biosynthesis; 2-hydroxy-3-oxobutyl phosphate from D-ribulose 5-phosphate: step 1/1.</text>
</comment>
<feature type="site" description="Essential for DHBP synthase activity" evidence="17">
    <location>
        <position position="125"/>
    </location>
</feature>
<organism evidence="19 20">
    <name type="scientific">Actinoplanes sichuanensis</name>
    <dbReference type="NCBI Taxonomy" id="512349"/>
    <lineage>
        <taxon>Bacteria</taxon>
        <taxon>Bacillati</taxon>
        <taxon>Actinomycetota</taxon>
        <taxon>Actinomycetes</taxon>
        <taxon>Micromonosporales</taxon>
        <taxon>Micromonosporaceae</taxon>
        <taxon>Actinoplanes</taxon>
    </lineage>
</organism>
<evidence type="ECO:0000256" key="7">
    <source>
        <dbReference type="ARBA" id="ARBA00022723"/>
    </source>
</evidence>
<evidence type="ECO:0000256" key="10">
    <source>
        <dbReference type="ARBA" id="ARBA00022833"/>
    </source>
</evidence>
<keyword evidence="14 17" id="KW-0456">Lyase</keyword>
<dbReference type="EC" id="4.1.99.12" evidence="17"/>
<keyword evidence="12 17" id="KW-0342">GTP-binding</keyword>
<evidence type="ECO:0000256" key="17">
    <source>
        <dbReference type="HAMAP-Rule" id="MF_01283"/>
    </source>
</evidence>
<evidence type="ECO:0000256" key="8">
    <source>
        <dbReference type="ARBA" id="ARBA00022741"/>
    </source>
</evidence>
<dbReference type="NCBIfam" id="TIGR00506">
    <property type="entry name" value="ribB"/>
    <property type="match status" value="1"/>
</dbReference>
<comment type="cofactor">
    <cofactor evidence="17">
        <name>Zn(2+)</name>
        <dbReference type="ChEBI" id="CHEBI:29105"/>
    </cofactor>
    <text evidence="17">Binds 1 zinc ion per subunit.</text>
</comment>
<comment type="function">
    <text evidence="2 17">Catalyzes the conversion of D-ribulose 5-phosphate to formate and 3,4-dihydroxy-2-butanone 4-phosphate.</text>
</comment>
<evidence type="ECO:0000256" key="4">
    <source>
        <dbReference type="ARBA" id="ARBA00004904"/>
    </source>
</evidence>
<keyword evidence="10 17" id="KW-0862">Zinc</keyword>
<feature type="binding site" evidence="17">
    <location>
        <begin position="26"/>
        <end position="27"/>
    </location>
    <ligand>
        <name>D-ribulose 5-phosphate</name>
        <dbReference type="ChEBI" id="CHEBI:58121"/>
    </ligand>
</feature>
<evidence type="ECO:0000313" key="20">
    <source>
        <dbReference type="Proteomes" id="UP001597183"/>
    </source>
</evidence>
<evidence type="ECO:0000256" key="16">
    <source>
        <dbReference type="ARBA" id="ARBA00049295"/>
    </source>
</evidence>
<comment type="catalytic activity">
    <reaction evidence="16 17">
        <text>GTP + 4 H2O = 2,5-diamino-6-hydroxy-4-(5-phosphoribosylamino)-pyrimidine + formate + 2 phosphate + 3 H(+)</text>
        <dbReference type="Rhea" id="RHEA:23704"/>
        <dbReference type="ChEBI" id="CHEBI:15377"/>
        <dbReference type="ChEBI" id="CHEBI:15378"/>
        <dbReference type="ChEBI" id="CHEBI:15740"/>
        <dbReference type="ChEBI" id="CHEBI:37565"/>
        <dbReference type="ChEBI" id="CHEBI:43474"/>
        <dbReference type="ChEBI" id="CHEBI:58614"/>
        <dbReference type="EC" id="3.5.4.25"/>
    </reaction>
</comment>
<feature type="binding site" evidence="17">
    <location>
        <position position="358"/>
    </location>
    <ligand>
        <name>GTP</name>
        <dbReference type="ChEBI" id="CHEBI:37565"/>
    </ligand>
</feature>
<dbReference type="CDD" id="cd00641">
    <property type="entry name" value="GTP_cyclohydro2"/>
    <property type="match status" value="1"/>
</dbReference>
<dbReference type="RefSeq" id="WP_317791272.1">
    <property type="nucleotide sequence ID" value="NZ_AP028461.1"/>
</dbReference>
<comment type="catalytic activity">
    <reaction evidence="1 17">
        <text>D-ribulose 5-phosphate = (2S)-2-hydroxy-3-oxobutyl phosphate + formate + H(+)</text>
        <dbReference type="Rhea" id="RHEA:18457"/>
        <dbReference type="ChEBI" id="CHEBI:15378"/>
        <dbReference type="ChEBI" id="CHEBI:15740"/>
        <dbReference type="ChEBI" id="CHEBI:58121"/>
        <dbReference type="ChEBI" id="CHEBI:58830"/>
        <dbReference type="EC" id="4.1.99.12"/>
    </reaction>
</comment>
<accession>A0ABW4ANL8</accession>
<feature type="binding site" evidence="17">
    <location>
        <position position="27"/>
    </location>
    <ligand>
        <name>Mg(2+)</name>
        <dbReference type="ChEBI" id="CHEBI:18420"/>
        <label>1</label>
    </ligand>
</feature>
<evidence type="ECO:0000259" key="18">
    <source>
        <dbReference type="Pfam" id="PF00925"/>
    </source>
</evidence>
<evidence type="ECO:0000256" key="9">
    <source>
        <dbReference type="ARBA" id="ARBA00022801"/>
    </source>
</evidence>
<feature type="binding site" evidence="17">
    <location>
        <position position="31"/>
    </location>
    <ligand>
        <name>D-ribulose 5-phosphate</name>
        <dbReference type="ChEBI" id="CHEBI:58121"/>
    </ligand>
</feature>
<dbReference type="GO" id="GO:0003935">
    <property type="term" value="F:GTP cyclohydrolase II activity"/>
    <property type="evidence" value="ECO:0007669"/>
    <property type="project" value="UniProtKB-EC"/>
</dbReference>
<dbReference type="GO" id="GO:0008686">
    <property type="term" value="F:3,4-dihydroxy-2-butanone-4-phosphate synthase activity"/>
    <property type="evidence" value="ECO:0007669"/>
    <property type="project" value="UniProtKB-EC"/>
</dbReference>